<dbReference type="SMART" id="SM00387">
    <property type="entry name" value="HATPase_c"/>
    <property type="match status" value="1"/>
</dbReference>
<dbReference type="InterPro" id="IPR013655">
    <property type="entry name" value="PAS_fold_3"/>
</dbReference>
<dbReference type="CDD" id="cd17546">
    <property type="entry name" value="REC_hyHK_CKI1_RcsC-like"/>
    <property type="match status" value="1"/>
</dbReference>
<accession>A0ABS2MBY5</accession>
<dbReference type="SMART" id="SM00065">
    <property type="entry name" value="GAF"/>
    <property type="match status" value="1"/>
</dbReference>
<dbReference type="Pfam" id="PF08447">
    <property type="entry name" value="PAS_3"/>
    <property type="match status" value="1"/>
</dbReference>
<dbReference type="InterPro" id="IPR035965">
    <property type="entry name" value="PAS-like_dom_sf"/>
</dbReference>
<evidence type="ECO:0000256" key="9">
    <source>
        <dbReference type="PROSITE-ProRule" id="PRU00169"/>
    </source>
</evidence>
<evidence type="ECO:0000256" key="1">
    <source>
        <dbReference type="ARBA" id="ARBA00000085"/>
    </source>
</evidence>
<proteinExistence type="predicted"/>
<dbReference type="PANTHER" id="PTHR45339">
    <property type="entry name" value="HYBRID SIGNAL TRANSDUCTION HISTIDINE KINASE J"/>
    <property type="match status" value="1"/>
</dbReference>
<dbReference type="PROSITE" id="PS50109">
    <property type="entry name" value="HIS_KIN"/>
    <property type="match status" value="1"/>
</dbReference>
<dbReference type="Pfam" id="PF00072">
    <property type="entry name" value="Response_reg"/>
    <property type="match status" value="2"/>
</dbReference>
<dbReference type="SUPFAM" id="SSF47226">
    <property type="entry name" value="Histidine-containing phosphotransfer domain, HPT domain"/>
    <property type="match status" value="1"/>
</dbReference>
<dbReference type="InterPro" id="IPR003594">
    <property type="entry name" value="HATPase_dom"/>
</dbReference>
<dbReference type="CDD" id="cd16922">
    <property type="entry name" value="HATPase_EvgS-ArcB-TorS-like"/>
    <property type="match status" value="1"/>
</dbReference>
<evidence type="ECO:0000259" key="13">
    <source>
        <dbReference type="PROSITE" id="PS50112"/>
    </source>
</evidence>
<dbReference type="SUPFAM" id="SSF55874">
    <property type="entry name" value="ATPase domain of HSP90 chaperone/DNA topoisomerase II/histidine kinase"/>
    <property type="match status" value="1"/>
</dbReference>
<dbReference type="InterPro" id="IPR011006">
    <property type="entry name" value="CheY-like_superfamily"/>
</dbReference>
<dbReference type="InterPro" id="IPR005467">
    <property type="entry name" value="His_kinase_dom"/>
</dbReference>
<dbReference type="InterPro" id="IPR008207">
    <property type="entry name" value="Sig_transdc_His_kin_Hpt_dom"/>
</dbReference>
<feature type="domain" description="HPt" evidence="14">
    <location>
        <begin position="1007"/>
        <end position="1103"/>
    </location>
</feature>
<dbReference type="InterPro" id="IPR036890">
    <property type="entry name" value="HATPase_C_sf"/>
</dbReference>
<dbReference type="Gene3D" id="1.10.287.130">
    <property type="match status" value="1"/>
</dbReference>
<dbReference type="Pfam" id="PF00989">
    <property type="entry name" value="PAS"/>
    <property type="match status" value="1"/>
</dbReference>
<comment type="subcellular location">
    <subcellularLocation>
        <location evidence="2">Cell membrane</location>
    </subcellularLocation>
</comment>
<dbReference type="InterPro" id="IPR013767">
    <property type="entry name" value="PAS_fold"/>
</dbReference>
<evidence type="ECO:0000259" key="14">
    <source>
        <dbReference type="PROSITE" id="PS50894"/>
    </source>
</evidence>
<dbReference type="Gene3D" id="1.20.120.160">
    <property type="entry name" value="HPT domain"/>
    <property type="match status" value="1"/>
</dbReference>
<comment type="caution">
    <text evidence="15">The sequence shown here is derived from an EMBL/GenBank/DDBJ whole genome shotgun (WGS) entry which is preliminary data.</text>
</comment>
<feature type="domain" description="Response regulatory" evidence="12">
    <location>
        <begin position="828"/>
        <end position="946"/>
    </location>
</feature>
<evidence type="ECO:0000259" key="11">
    <source>
        <dbReference type="PROSITE" id="PS50109"/>
    </source>
</evidence>
<evidence type="ECO:0000256" key="6">
    <source>
        <dbReference type="ARBA" id="ARBA00022777"/>
    </source>
</evidence>
<dbReference type="PROSITE" id="PS50112">
    <property type="entry name" value="PAS"/>
    <property type="match status" value="2"/>
</dbReference>
<dbReference type="InterPro" id="IPR003018">
    <property type="entry name" value="GAF"/>
</dbReference>
<dbReference type="SMART" id="SM00388">
    <property type="entry name" value="HisKA"/>
    <property type="match status" value="1"/>
</dbReference>
<dbReference type="EC" id="2.7.13.3" evidence="3"/>
<feature type="modified residue" description="Phosphohistidine" evidence="8">
    <location>
        <position position="1046"/>
    </location>
</feature>
<dbReference type="CDD" id="cd00082">
    <property type="entry name" value="HisKA"/>
    <property type="match status" value="1"/>
</dbReference>
<keyword evidence="7" id="KW-0902">Two-component regulatory system</keyword>
<dbReference type="Gene3D" id="3.30.450.20">
    <property type="entry name" value="PAS domain"/>
    <property type="match status" value="2"/>
</dbReference>
<evidence type="ECO:0000313" key="16">
    <source>
        <dbReference type="Proteomes" id="UP000732378"/>
    </source>
</evidence>
<dbReference type="InterPro" id="IPR003661">
    <property type="entry name" value="HisK_dim/P_dom"/>
</dbReference>
<dbReference type="PROSITE" id="PS50110">
    <property type="entry name" value="RESPONSE_REGULATORY"/>
    <property type="match status" value="2"/>
</dbReference>
<dbReference type="Gene3D" id="3.40.50.2300">
    <property type="match status" value="2"/>
</dbReference>
<keyword evidence="16" id="KW-1185">Reference proteome</keyword>
<organism evidence="15 16">
    <name type="scientific">Nocardioides salarius</name>
    <dbReference type="NCBI Taxonomy" id="374513"/>
    <lineage>
        <taxon>Bacteria</taxon>
        <taxon>Bacillati</taxon>
        <taxon>Actinomycetota</taxon>
        <taxon>Actinomycetes</taxon>
        <taxon>Propionibacteriales</taxon>
        <taxon>Nocardioidaceae</taxon>
        <taxon>Nocardioides</taxon>
    </lineage>
</organism>
<dbReference type="InterPro" id="IPR000014">
    <property type="entry name" value="PAS"/>
</dbReference>
<dbReference type="Pfam" id="PF02518">
    <property type="entry name" value="HATPase_c"/>
    <property type="match status" value="1"/>
</dbReference>
<keyword evidence="5" id="KW-0808">Transferase</keyword>
<dbReference type="Proteomes" id="UP000732378">
    <property type="component" value="Unassembled WGS sequence"/>
</dbReference>
<keyword evidence="4 9" id="KW-0597">Phosphoprotein</keyword>
<evidence type="ECO:0000313" key="15">
    <source>
        <dbReference type="EMBL" id="MBM7508696.1"/>
    </source>
</evidence>
<evidence type="ECO:0000256" key="4">
    <source>
        <dbReference type="ARBA" id="ARBA00022553"/>
    </source>
</evidence>
<reference evidence="15 16" key="1">
    <citation type="submission" date="2021-01" db="EMBL/GenBank/DDBJ databases">
        <title>Sequencing the genomes of 1000 actinobacteria strains.</title>
        <authorList>
            <person name="Klenk H.-P."/>
        </authorList>
    </citation>
    <scope>NUCLEOTIDE SEQUENCE [LARGE SCALE GENOMIC DNA]</scope>
    <source>
        <strain evidence="15 16">DSM 18239</strain>
    </source>
</reference>
<dbReference type="SUPFAM" id="SSF52172">
    <property type="entry name" value="CheY-like"/>
    <property type="match status" value="2"/>
</dbReference>
<dbReference type="InterPro" id="IPR036641">
    <property type="entry name" value="HPT_dom_sf"/>
</dbReference>
<evidence type="ECO:0000256" key="7">
    <source>
        <dbReference type="ARBA" id="ARBA00023012"/>
    </source>
</evidence>
<evidence type="ECO:0000256" key="10">
    <source>
        <dbReference type="SAM" id="MobiDB-lite"/>
    </source>
</evidence>
<feature type="domain" description="PAS" evidence="13">
    <location>
        <begin position="8"/>
        <end position="81"/>
    </location>
</feature>
<dbReference type="Pfam" id="PF01627">
    <property type="entry name" value="Hpt"/>
    <property type="match status" value="1"/>
</dbReference>
<dbReference type="Gene3D" id="3.30.450.40">
    <property type="match status" value="1"/>
</dbReference>
<evidence type="ECO:0000256" key="8">
    <source>
        <dbReference type="PROSITE-ProRule" id="PRU00110"/>
    </source>
</evidence>
<protein>
    <recommendedName>
        <fullName evidence="3">histidine kinase</fullName>
        <ecNumber evidence="3">2.7.13.3</ecNumber>
    </recommendedName>
</protein>
<feature type="domain" description="Histidine kinase" evidence="11">
    <location>
        <begin position="446"/>
        <end position="667"/>
    </location>
</feature>
<dbReference type="SMART" id="SM00091">
    <property type="entry name" value="PAS"/>
    <property type="match status" value="2"/>
</dbReference>
<dbReference type="SUPFAM" id="SSF55785">
    <property type="entry name" value="PYP-like sensor domain (PAS domain)"/>
    <property type="match status" value="2"/>
</dbReference>
<evidence type="ECO:0000256" key="3">
    <source>
        <dbReference type="ARBA" id="ARBA00012438"/>
    </source>
</evidence>
<gene>
    <name evidence="15" type="ORF">JOE61_002510</name>
</gene>
<dbReference type="SUPFAM" id="SSF55781">
    <property type="entry name" value="GAF domain-like"/>
    <property type="match status" value="1"/>
</dbReference>
<feature type="compositionally biased region" description="Pro residues" evidence="10">
    <location>
        <begin position="956"/>
        <end position="979"/>
    </location>
</feature>
<dbReference type="InterPro" id="IPR029016">
    <property type="entry name" value="GAF-like_dom_sf"/>
</dbReference>
<name>A0ABS2MBY5_9ACTN</name>
<comment type="catalytic activity">
    <reaction evidence="1">
        <text>ATP + protein L-histidine = ADP + protein N-phospho-L-histidine.</text>
        <dbReference type="EC" id="2.7.13.3"/>
    </reaction>
</comment>
<feature type="modified residue" description="4-aspartylphosphate" evidence="9">
    <location>
        <position position="740"/>
    </location>
</feature>
<dbReference type="SUPFAM" id="SSF47384">
    <property type="entry name" value="Homodimeric domain of signal transducing histidine kinase"/>
    <property type="match status" value="1"/>
</dbReference>
<dbReference type="Pfam" id="PF01590">
    <property type="entry name" value="GAF"/>
    <property type="match status" value="1"/>
</dbReference>
<sequence>MAEPAGTTGASWRAVVEASTDALWLLDADGTTVWANRRLGELLGRPDDDLVGTPATEAFAPETRARVARHVSLLARATRGRDNVPMALQRADGTLQPVLVSYSPVREPAAPVRWLHRLTPDPAAGAAPDDGEESLVRRLAEVTERERQLAEAQDISGIGSWSWDVVADRVVWSEQLYRIYDLDPADHVATYQGFLDRIHPDDREMVQERVQATFEGAEEFSFDARVLRPSGEVRWTHGRGRVTRDTTTCRPLRMSGTTADVTALHRHQQAATEATGRIRLLQELAVAANSATTLEEAVVVVGASLVEHTDWSPVAGYRVDSDDGPLRRLDLPIPPACPPDTDLAERARRTARIADGPAPAPHDAPDAPDTSARHLVALPVLAGDQVVAVLQALTGPWVGEEHQRLAAQVADQLGVVATRERDAAEVRAARDAAMEASRLKSEFLATMSHEIRTPMNGVIGLNELLLRTELDDHQHRLAAGVQSAGLSLLAIINDILDLSKIESGKLELEDVDFDVRSVFEQTAAVLSGPAHEKDLELVVSCHPEVPEFLRGDPTRLGQVLTNLGSNAVKFTEHGEVAIRARIERSDDEGVLLRVEVTDTGAGIAPEAQAGLFDAFTQADLSTNRRHGGTGLGLAISQQLVEAMRGRIHVDSELGRGSTFAFTALLEHTSVAPRQSAPRPQPLRDERVLVVDDNETNRFILTEQLAAWHLRPVAVATPAEALAALREAHAAGEPFTIGLLDLVLPRIDGLELARMIHSDPDLAGLKMLLLTSDQAVSSRSARAAGISTTLNKPVRHAELYDALVAATGRGGQPAHRAVRRLVVPSLDLRVLVVEDNPVNQLVATGLLESLGLHVDVADDGLGAVEALRAGHDYALVLMDCRMPEMDGFEATEVIRAREGAGRRVPIIAMTASALEGERERCLQVGMDDFLTKPVDPTALEEVVRRWSRPQPADDAPAPDPAPGPAPGPAPDPTPEPTPEPEPGEEAEPEPPVVDEVRRQVLDELVKDGQSFFDRTARSFSSRIDDQVAAIRAAVDARDANRAFTASHLVKGSALNLGLPRVSAVAAALEAHTHAGRTDEARPLLDELEAEVALAVDELARLVRP</sequence>
<dbReference type="SMART" id="SM00448">
    <property type="entry name" value="REC"/>
    <property type="match status" value="2"/>
</dbReference>
<evidence type="ECO:0000256" key="2">
    <source>
        <dbReference type="ARBA" id="ARBA00004236"/>
    </source>
</evidence>
<dbReference type="CDD" id="cd00130">
    <property type="entry name" value="PAS"/>
    <property type="match status" value="2"/>
</dbReference>
<keyword evidence="6" id="KW-0418">Kinase</keyword>
<feature type="modified residue" description="4-aspartylphosphate" evidence="9">
    <location>
        <position position="878"/>
    </location>
</feature>
<dbReference type="InterPro" id="IPR036097">
    <property type="entry name" value="HisK_dim/P_sf"/>
</dbReference>
<dbReference type="InterPro" id="IPR004358">
    <property type="entry name" value="Sig_transdc_His_kin-like_C"/>
</dbReference>
<feature type="domain" description="Response regulatory" evidence="12">
    <location>
        <begin position="686"/>
        <end position="806"/>
    </location>
</feature>
<feature type="region of interest" description="Disordered" evidence="10">
    <location>
        <begin position="944"/>
        <end position="991"/>
    </location>
</feature>
<dbReference type="Pfam" id="PF00512">
    <property type="entry name" value="HisKA"/>
    <property type="match status" value="1"/>
</dbReference>
<evidence type="ECO:0000259" key="12">
    <source>
        <dbReference type="PROSITE" id="PS50110"/>
    </source>
</evidence>
<dbReference type="PROSITE" id="PS50894">
    <property type="entry name" value="HPT"/>
    <property type="match status" value="1"/>
</dbReference>
<dbReference type="PRINTS" id="PR00344">
    <property type="entry name" value="BCTRLSENSOR"/>
</dbReference>
<dbReference type="PANTHER" id="PTHR45339:SF5">
    <property type="entry name" value="HISTIDINE KINASE"/>
    <property type="match status" value="1"/>
</dbReference>
<dbReference type="InterPro" id="IPR001789">
    <property type="entry name" value="Sig_transdc_resp-reg_receiver"/>
</dbReference>
<feature type="domain" description="PAS" evidence="13">
    <location>
        <begin position="145"/>
        <end position="217"/>
    </location>
</feature>
<dbReference type="EMBL" id="JAFBBZ010000001">
    <property type="protein sequence ID" value="MBM7508696.1"/>
    <property type="molecule type" value="Genomic_DNA"/>
</dbReference>
<dbReference type="RefSeq" id="WP_193668181.1">
    <property type="nucleotide sequence ID" value="NZ_JACDTV010000004.1"/>
</dbReference>
<dbReference type="Gene3D" id="2.10.70.100">
    <property type="match status" value="1"/>
</dbReference>
<evidence type="ECO:0000256" key="5">
    <source>
        <dbReference type="ARBA" id="ARBA00022679"/>
    </source>
</evidence>
<dbReference type="Gene3D" id="3.30.565.10">
    <property type="entry name" value="Histidine kinase-like ATPase, C-terminal domain"/>
    <property type="match status" value="1"/>
</dbReference>
<dbReference type="NCBIfam" id="TIGR00229">
    <property type="entry name" value="sensory_box"/>
    <property type="match status" value="1"/>
</dbReference>